<dbReference type="InterPro" id="IPR017853">
    <property type="entry name" value="GH"/>
</dbReference>
<evidence type="ECO:0000256" key="1">
    <source>
        <dbReference type="ARBA" id="ARBA00001462"/>
    </source>
</evidence>
<evidence type="ECO:0000256" key="2">
    <source>
        <dbReference type="ARBA" id="ARBA00007186"/>
    </source>
</evidence>
<keyword evidence="11" id="KW-1185">Reference proteome</keyword>
<accession>A0A846MZG7</accession>
<dbReference type="PANTHER" id="PTHR43576">
    <property type="entry name" value="ALPHA-L-ARABINOFURANOSIDASE C-RELATED"/>
    <property type="match status" value="1"/>
</dbReference>
<feature type="domain" description="Alpha-L-arabinofuranosidase C-terminal" evidence="9">
    <location>
        <begin position="320"/>
        <end position="508"/>
    </location>
</feature>
<keyword evidence="5 10" id="KW-0378">Hydrolase</keyword>
<dbReference type="CDD" id="cd06464">
    <property type="entry name" value="ACD_sHsps-like"/>
    <property type="match status" value="1"/>
</dbReference>
<evidence type="ECO:0000256" key="6">
    <source>
        <dbReference type="ARBA" id="ARBA00023277"/>
    </source>
</evidence>
<dbReference type="GO" id="GO:0046373">
    <property type="term" value="P:L-arabinose metabolic process"/>
    <property type="evidence" value="ECO:0007669"/>
    <property type="project" value="InterPro"/>
</dbReference>
<keyword evidence="6" id="KW-0119">Carbohydrate metabolism</keyword>
<keyword evidence="7 10" id="KW-0326">Glycosidase</keyword>
<dbReference type="GO" id="GO:0046556">
    <property type="term" value="F:alpha-L-arabinofuranosidase activity"/>
    <property type="evidence" value="ECO:0007669"/>
    <property type="project" value="UniProtKB-EC"/>
</dbReference>
<dbReference type="Pfam" id="PF06964">
    <property type="entry name" value="Alpha-L-AF_C"/>
    <property type="match status" value="1"/>
</dbReference>
<feature type="chain" id="PRO_5032295423" description="non-reducing end alpha-L-arabinofuranosidase" evidence="8">
    <location>
        <begin position="21"/>
        <end position="515"/>
    </location>
</feature>
<evidence type="ECO:0000313" key="10">
    <source>
        <dbReference type="EMBL" id="NIK88836.1"/>
    </source>
</evidence>
<dbReference type="Gene3D" id="3.20.20.80">
    <property type="entry name" value="Glycosidases"/>
    <property type="match status" value="1"/>
</dbReference>
<comment type="catalytic activity">
    <reaction evidence="1">
        <text>Hydrolysis of terminal non-reducing alpha-L-arabinofuranoside residues in alpha-L-arabinosides.</text>
        <dbReference type="EC" id="3.2.1.55"/>
    </reaction>
</comment>
<reference evidence="10 11" key="1">
    <citation type="submission" date="2020-03" db="EMBL/GenBank/DDBJ databases">
        <title>Genomic Encyclopedia of Type Strains, Phase IV (KMG-IV): sequencing the most valuable type-strain genomes for metagenomic binning, comparative biology and taxonomic classification.</title>
        <authorList>
            <person name="Goeker M."/>
        </authorList>
    </citation>
    <scope>NUCLEOTIDE SEQUENCE [LARGE SCALE GENOMIC DNA]</scope>
    <source>
        <strain evidence="10 11">DSM 19867</strain>
    </source>
</reference>
<dbReference type="GO" id="GO:0000272">
    <property type="term" value="P:polysaccharide catabolic process"/>
    <property type="evidence" value="ECO:0007669"/>
    <property type="project" value="TreeGrafter"/>
</dbReference>
<dbReference type="Pfam" id="PF22848">
    <property type="entry name" value="ASD1_dom"/>
    <property type="match status" value="1"/>
</dbReference>
<dbReference type="AlphaFoldDB" id="A0A846MZG7"/>
<dbReference type="PANTHER" id="PTHR43576:SF2">
    <property type="entry name" value="INTRACELLULAR EXO-ALPHA-L-ARABINOFURANOSIDASE 2"/>
    <property type="match status" value="1"/>
</dbReference>
<dbReference type="RefSeq" id="WP_167082977.1">
    <property type="nucleotide sequence ID" value="NZ_BAAADC010000001.1"/>
</dbReference>
<dbReference type="EMBL" id="JAASRM010000001">
    <property type="protein sequence ID" value="NIK88836.1"/>
    <property type="molecule type" value="Genomic_DNA"/>
</dbReference>
<dbReference type="InterPro" id="IPR010720">
    <property type="entry name" value="Alpha-L-AF_C"/>
</dbReference>
<dbReference type="InterPro" id="IPR055235">
    <property type="entry name" value="ASD1_cat"/>
</dbReference>
<evidence type="ECO:0000256" key="8">
    <source>
        <dbReference type="SAM" id="SignalP"/>
    </source>
</evidence>
<evidence type="ECO:0000259" key="9">
    <source>
        <dbReference type="SMART" id="SM00813"/>
    </source>
</evidence>
<evidence type="ECO:0000256" key="5">
    <source>
        <dbReference type="ARBA" id="ARBA00022801"/>
    </source>
</evidence>
<organism evidence="10 11">
    <name type="scientific">Rhizomicrobium palustre</name>
    <dbReference type="NCBI Taxonomy" id="189966"/>
    <lineage>
        <taxon>Bacteria</taxon>
        <taxon>Pseudomonadati</taxon>
        <taxon>Pseudomonadota</taxon>
        <taxon>Alphaproteobacteria</taxon>
        <taxon>Micropepsales</taxon>
        <taxon>Micropepsaceae</taxon>
        <taxon>Rhizomicrobium</taxon>
    </lineage>
</organism>
<sequence>MRRLAPWVMALSLVSIPALAEGTITVSVDTAKPGAKIDRHIFGQFAEHLGTQIYDGIWVGKTSKIPNTGGIRNDVVGALKALHVPVVRWPGGCYADQYHWRDGVGKKRVARVNAAWGNAPEPNTFGTDEFMTFAKLIGAEAYISLNVGSGTVKEAADWVEYMTAPTTATLGKERAANGHPEPYAVHYIGIGNESWDCGGLMTPEDYVQQMKLYARFVNNYNTAVPTQKVAVGPGGDDTVWTDAVMETWKKRHGWSFDINGMSLHSYTWGAWPPSHPSTGFGEDEYAFMLKDTLHMEPLVAKQAAAMDKFDPEKKISLTVDEWGAWLAPTPGSNPAFLQQQNSQRDAVLAALNLNIFFRHADRIRMTNIAQMVNVLQAMILTEGNKMVLTPTYHLFKMYVPFQDSTFLPVSFDAGTYKFGDITLPKVDAVAAKTKDGKIVIALTNIDAKSPASFSVKLPGALGTAKGEVLSAPKLDSVNSFTAPETVKPKAVSATVTDGTLSITLAPASVTVLTLN</sequence>
<dbReference type="Gene3D" id="2.60.40.1180">
    <property type="entry name" value="Golgi alpha-mannosidase II"/>
    <property type="match status" value="1"/>
</dbReference>
<proteinExistence type="inferred from homology"/>
<protein>
    <recommendedName>
        <fullName evidence="4">non-reducing end alpha-L-arabinofuranosidase</fullName>
        <ecNumber evidence="4">3.2.1.55</ecNumber>
    </recommendedName>
</protein>
<dbReference type="SUPFAM" id="SSF51445">
    <property type="entry name" value="(Trans)glycosidases"/>
    <property type="match status" value="1"/>
</dbReference>
<evidence type="ECO:0000313" key="11">
    <source>
        <dbReference type="Proteomes" id="UP000570514"/>
    </source>
</evidence>
<evidence type="ECO:0000256" key="7">
    <source>
        <dbReference type="ARBA" id="ARBA00023295"/>
    </source>
</evidence>
<dbReference type="SMART" id="SM00813">
    <property type="entry name" value="Alpha-L-AF_C"/>
    <property type="match status" value="1"/>
</dbReference>
<keyword evidence="8" id="KW-0732">Signal</keyword>
<dbReference type="EC" id="3.2.1.55" evidence="4"/>
<gene>
    <name evidence="10" type="ORF">FHS83_002154</name>
</gene>
<name>A0A846MZG7_9PROT</name>
<dbReference type="SUPFAM" id="SSF51011">
    <property type="entry name" value="Glycosyl hydrolase domain"/>
    <property type="match status" value="1"/>
</dbReference>
<comment type="caution">
    <text evidence="10">The sequence shown here is derived from an EMBL/GenBank/DDBJ whole genome shotgun (WGS) entry which is preliminary data.</text>
</comment>
<comment type="similarity">
    <text evidence="2">Belongs to the glycosyl hydrolase 51 family.</text>
</comment>
<feature type="signal peptide" evidence="8">
    <location>
        <begin position="1"/>
        <end position="20"/>
    </location>
</feature>
<dbReference type="InterPro" id="IPR013780">
    <property type="entry name" value="Glyco_hydro_b"/>
</dbReference>
<evidence type="ECO:0000256" key="4">
    <source>
        <dbReference type="ARBA" id="ARBA00012670"/>
    </source>
</evidence>
<dbReference type="Proteomes" id="UP000570514">
    <property type="component" value="Unassembled WGS sequence"/>
</dbReference>
<comment type="subunit">
    <text evidence="3">Homohexamer; trimer of dimers.</text>
</comment>
<evidence type="ECO:0000256" key="3">
    <source>
        <dbReference type="ARBA" id="ARBA00011165"/>
    </source>
</evidence>